<dbReference type="Gene3D" id="3.30.559.10">
    <property type="entry name" value="Chloramphenicol acetyltransferase-like domain"/>
    <property type="match status" value="1"/>
</dbReference>
<name>A0AAD9N2S9_9ANNE</name>
<dbReference type="InterPro" id="IPR023213">
    <property type="entry name" value="CAT-like_dom_sf"/>
</dbReference>
<dbReference type="PANTHER" id="PTHR28037">
    <property type="entry name" value="ALCOHOL O-ACETYLTRANSFERASE 1-RELATED"/>
    <property type="match status" value="1"/>
</dbReference>
<keyword evidence="2" id="KW-1185">Reference proteome</keyword>
<dbReference type="InterPro" id="IPR052058">
    <property type="entry name" value="Alcohol_O-acetyltransferase"/>
</dbReference>
<dbReference type="AlphaFoldDB" id="A0AAD9N2S9"/>
<accession>A0AAD9N2S9</accession>
<reference evidence="1" key="1">
    <citation type="journal article" date="2023" name="Mol. Biol. Evol.">
        <title>Third-Generation Sequencing Reveals the Adaptive Role of the Epigenome in Three Deep-Sea Polychaetes.</title>
        <authorList>
            <person name="Perez M."/>
            <person name="Aroh O."/>
            <person name="Sun Y."/>
            <person name="Lan Y."/>
            <person name="Juniper S.K."/>
            <person name="Young C.R."/>
            <person name="Angers B."/>
            <person name="Qian P.Y."/>
        </authorList>
    </citation>
    <scope>NUCLEOTIDE SEQUENCE</scope>
    <source>
        <strain evidence="1">P08H-3</strain>
    </source>
</reference>
<dbReference type="Proteomes" id="UP001208570">
    <property type="component" value="Unassembled WGS sequence"/>
</dbReference>
<comment type="caution">
    <text evidence="1">The sequence shown here is derived from an EMBL/GenBank/DDBJ whole genome shotgun (WGS) entry which is preliminary data.</text>
</comment>
<sequence length="505" mass="57685">MAAKFSFASRRLSDYETVLDLLRTRGDGVICHVMIMRTKTEITASKLSHALQSLMHHQPALRMRIKTERGMHGLSKRFVESDDVDIDVTEADGGVELWEFAIQETCCQQFVDPGGKLWKLLYMDLTSKYPDVNGHTYAIIFKISNVIADHVSLYLLMTRQLRMILIGSQLSTTCTVCKVPLHFKPSVDQCFLPTSSTPVAPPLIKLKKKGSNGSCLNIKKRQTKKKSSSDLCEECPFFDLQDLEIVPRTRLCRYVLELNDAKRLIRLCRRHDVRIEQAFVVASAHAYYLTLRAQRLPLSESHVRVCHWLDLRRYHSAPTDCDPLGMWLCPVYTKHKPNNKGPNYSTFWQQVRKLSNSLAPVKEPWKQGFQEFRKSLDEVNKHWSENDEQVSPSIPRCHVTVSYLEVALDTEDQMMEMARSRHGHVPVDFDPMIVDEYHVTTCVTSHSIGLLNVSVVQDKNNIACVVSRDDNVVPFVVAEKFLAILSKIISHMVSVTMTHRFGVIV</sequence>
<dbReference type="PANTHER" id="PTHR28037:SF1">
    <property type="entry name" value="ALCOHOL O-ACETYLTRANSFERASE 1-RELATED"/>
    <property type="match status" value="1"/>
</dbReference>
<gene>
    <name evidence="1" type="ORF">LSH36_299g01000</name>
</gene>
<dbReference type="SUPFAM" id="SSF52777">
    <property type="entry name" value="CoA-dependent acyltransferases"/>
    <property type="match status" value="1"/>
</dbReference>
<protein>
    <submittedName>
        <fullName evidence="1">Uncharacterized protein</fullName>
    </submittedName>
</protein>
<evidence type="ECO:0000313" key="2">
    <source>
        <dbReference type="Proteomes" id="UP001208570"/>
    </source>
</evidence>
<dbReference type="EMBL" id="JAODUP010000299">
    <property type="protein sequence ID" value="KAK2153368.1"/>
    <property type="molecule type" value="Genomic_DNA"/>
</dbReference>
<organism evidence="1 2">
    <name type="scientific">Paralvinella palmiformis</name>
    <dbReference type="NCBI Taxonomy" id="53620"/>
    <lineage>
        <taxon>Eukaryota</taxon>
        <taxon>Metazoa</taxon>
        <taxon>Spiralia</taxon>
        <taxon>Lophotrochozoa</taxon>
        <taxon>Annelida</taxon>
        <taxon>Polychaeta</taxon>
        <taxon>Sedentaria</taxon>
        <taxon>Canalipalpata</taxon>
        <taxon>Terebellida</taxon>
        <taxon>Terebelliformia</taxon>
        <taxon>Alvinellidae</taxon>
        <taxon>Paralvinella</taxon>
    </lineage>
</organism>
<evidence type="ECO:0000313" key="1">
    <source>
        <dbReference type="EMBL" id="KAK2153368.1"/>
    </source>
</evidence>
<proteinExistence type="predicted"/>